<evidence type="ECO:0000256" key="1">
    <source>
        <dbReference type="SAM" id="Phobius"/>
    </source>
</evidence>
<feature type="transmembrane region" description="Helical" evidence="1">
    <location>
        <begin position="156"/>
        <end position="175"/>
    </location>
</feature>
<keyword evidence="1" id="KW-0472">Membrane</keyword>
<organism evidence="2 3">
    <name type="scientific">Peiella sedimenti</name>
    <dbReference type="NCBI Taxonomy" id="3061083"/>
    <lineage>
        <taxon>Bacteria</taxon>
        <taxon>Pseudomonadati</taxon>
        <taxon>Pseudomonadota</taxon>
        <taxon>Alphaproteobacteria</taxon>
        <taxon>Caulobacterales</taxon>
        <taxon>Caulobacteraceae</taxon>
        <taxon>Peiella</taxon>
    </lineage>
</organism>
<feature type="transmembrane region" description="Helical" evidence="1">
    <location>
        <begin position="181"/>
        <end position="200"/>
    </location>
</feature>
<dbReference type="Proteomes" id="UP001169063">
    <property type="component" value="Unassembled WGS sequence"/>
</dbReference>
<keyword evidence="3" id="KW-1185">Reference proteome</keyword>
<sequence>MTRDQIKSIGDDIAYMKAMAEEGSRGPLLGGSILVAAGLIFGPASLVHWAVQADILAIGMANVTWIWMAALVAFVVALAVLSRRVGRMPGAMSPANRASGTAWMAVGLSIFFLALSLAAMSYRIESALPALIFPSLIVGLYGAGWAVSAAMSGQKWLWAPAYGGWLAAPVLAWFTGEPAQYLVYAGVLMLLTIAPGLVLMRQEPSDVV</sequence>
<dbReference type="RefSeq" id="WP_302109411.1">
    <property type="nucleotide sequence ID" value="NZ_JAUKTR010000002.1"/>
</dbReference>
<proteinExistence type="predicted"/>
<evidence type="ECO:0000313" key="3">
    <source>
        <dbReference type="Proteomes" id="UP001169063"/>
    </source>
</evidence>
<feature type="transmembrane region" description="Helical" evidence="1">
    <location>
        <begin position="128"/>
        <end position="149"/>
    </location>
</feature>
<name>A0ABT8SNX5_9CAUL</name>
<protein>
    <submittedName>
        <fullName evidence="2">Uncharacterized protein</fullName>
    </submittedName>
</protein>
<gene>
    <name evidence="2" type="ORF">Q0812_06020</name>
</gene>
<dbReference type="EMBL" id="JAUKTR010000002">
    <property type="protein sequence ID" value="MDO1558982.1"/>
    <property type="molecule type" value="Genomic_DNA"/>
</dbReference>
<accession>A0ABT8SNX5</accession>
<feature type="transmembrane region" description="Helical" evidence="1">
    <location>
        <begin position="102"/>
        <end position="122"/>
    </location>
</feature>
<feature type="transmembrane region" description="Helical" evidence="1">
    <location>
        <begin position="26"/>
        <end position="49"/>
    </location>
</feature>
<keyword evidence="1" id="KW-1133">Transmembrane helix</keyword>
<evidence type="ECO:0000313" key="2">
    <source>
        <dbReference type="EMBL" id="MDO1558982.1"/>
    </source>
</evidence>
<reference evidence="2" key="1">
    <citation type="submission" date="2023-07" db="EMBL/GenBank/DDBJ databases">
        <title>Brevundimonas soil sp. nov., isolated from the soil of chemical plant.</title>
        <authorList>
            <person name="Wu N."/>
        </authorList>
    </citation>
    <scope>NUCLEOTIDE SEQUENCE</scope>
    <source>
        <strain evidence="2">XZ-24</strain>
    </source>
</reference>
<keyword evidence="1" id="KW-0812">Transmembrane</keyword>
<feature type="transmembrane region" description="Helical" evidence="1">
    <location>
        <begin position="55"/>
        <end position="81"/>
    </location>
</feature>
<comment type="caution">
    <text evidence="2">The sequence shown here is derived from an EMBL/GenBank/DDBJ whole genome shotgun (WGS) entry which is preliminary data.</text>
</comment>